<evidence type="ECO:0000256" key="4">
    <source>
        <dbReference type="ARBA" id="ARBA00022741"/>
    </source>
</evidence>
<dbReference type="Pfam" id="PF13672">
    <property type="entry name" value="PP2C_2"/>
    <property type="match status" value="1"/>
</dbReference>
<dbReference type="InterPro" id="IPR036457">
    <property type="entry name" value="PPM-type-like_dom_sf"/>
</dbReference>
<name>A0ABN4YB30_9GAMM</name>
<reference evidence="11 12" key="1">
    <citation type="submission" date="2017-03" db="EMBL/GenBank/DDBJ databases">
        <title>Genome sequencing of Shewanella japonica KCTC 22435.</title>
        <authorList>
            <person name="Kim K.M."/>
        </authorList>
    </citation>
    <scope>NUCLEOTIDE SEQUENCE [LARGE SCALE GENOMIC DNA]</scope>
    <source>
        <strain evidence="11 12">KCTC 22435</strain>
    </source>
</reference>
<evidence type="ECO:0000256" key="3">
    <source>
        <dbReference type="ARBA" id="ARBA00022679"/>
    </source>
</evidence>
<keyword evidence="12" id="KW-1185">Reference proteome</keyword>
<proteinExistence type="predicted"/>
<gene>
    <name evidence="11" type="ORF">SJ2017_0088</name>
</gene>
<evidence type="ECO:0000256" key="7">
    <source>
        <dbReference type="ARBA" id="ARBA00047899"/>
    </source>
</evidence>
<dbReference type="RefSeq" id="WP_080914536.1">
    <property type="nucleotide sequence ID" value="NZ_CP020472.1"/>
</dbReference>
<dbReference type="EC" id="2.7.11.1" evidence="1"/>
<evidence type="ECO:0000313" key="11">
    <source>
        <dbReference type="EMBL" id="ARD20437.1"/>
    </source>
</evidence>
<dbReference type="SUPFAM" id="SSF81606">
    <property type="entry name" value="PP2C-like"/>
    <property type="match status" value="1"/>
</dbReference>
<evidence type="ECO:0000259" key="9">
    <source>
        <dbReference type="PROSITE" id="PS50011"/>
    </source>
</evidence>
<keyword evidence="6" id="KW-0067">ATP-binding</keyword>
<dbReference type="PROSITE" id="PS51746">
    <property type="entry name" value="PPM_2"/>
    <property type="match status" value="1"/>
</dbReference>
<dbReference type="Pfam" id="PF00069">
    <property type="entry name" value="Pkinase"/>
    <property type="match status" value="1"/>
</dbReference>
<dbReference type="PROSITE" id="PS00109">
    <property type="entry name" value="PROTEIN_KINASE_TYR"/>
    <property type="match status" value="1"/>
</dbReference>
<evidence type="ECO:0000259" key="10">
    <source>
        <dbReference type="PROSITE" id="PS51746"/>
    </source>
</evidence>
<accession>A0ABN4YB30</accession>
<dbReference type="Proteomes" id="UP000191820">
    <property type="component" value="Chromosome"/>
</dbReference>
<dbReference type="CDD" id="cd14014">
    <property type="entry name" value="STKc_PknB_like"/>
    <property type="match status" value="1"/>
</dbReference>
<dbReference type="GO" id="GO:0016301">
    <property type="term" value="F:kinase activity"/>
    <property type="evidence" value="ECO:0007669"/>
    <property type="project" value="UniProtKB-KW"/>
</dbReference>
<keyword evidence="4" id="KW-0547">Nucleotide-binding</keyword>
<dbReference type="InterPro" id="IPR011009">
    <property type="entry name" value="Kinase-like_dom_sf"/>
</dbReference>
<evidence type="ECO:0000256" key="1">
    <source>
        <dbReference type="ARBA" id="ARBA00012513"/>
    </source>
</evidence>
<dbReference type="CDD" id="cd00143">
    <property type="entry name" value="PP2Cc"/>
    <property type="match status" value="1"/>
</dbReference>
<dbReference type="PROSITE" id="PS50011">
    <property type="entry name" value="PROTEIN_KINASE_DOM"/>
    <property type="match status" value="1"/>
</dbReference>
<keyword evidence="3" id="KW-0808">Transferase</keyword>
<dbReference type="InterPro" id="IPR008266">
    <property type="entry name" value="Tyr_kinase_AS"/>
</dbReference>
<feature type="domain" description="PPM-type phosphatase" evidence="10">
    <location>
        <begin position="14"/>
        <end position="242"/>
    </location>
</feature>
<dbReference type="InterPro" id="IPR000719">
    <property type="entry name" value="Prot_kinase_dom"/>
</dbReference>
<keyword evidence="2" id="KW-0723">Serine/threonine-protein kinase</keyword>
<dbReference type="PANTHER" id="PTHR24356">
    <property type="entry name" value="SERINE/THREONINE-PROTEIN KINASE"/>
    <property type="match status" value="1"/>
</dbReference>
<feature type="domain" description="Protein kinase" evidence="9">
    <location>
        <begin position="275"/>
        <end position="538"/>
    </location>
</feature>
<dbReference type="SMART" id="SM00332">
    <property type="entry name" value="PP2Cc"/>
    <property type="match status" value="1"/>
</dbReference>
<organism evidence="11 12">
    <name type="scientific">Shewanella japonica</name>
    <dbReference type="NCBI Taxonomy" id="93973"/>
    <lineage>
        <taxon>Bacteria</taxon>
        <taxon>Pseudomonadati</taxon>
        <taxon>Pseudomonadota</taxon>
        <taxon>Gammaproteobacteria</taxon>
        <taxon>Alteromonadales</taxon>
        <taxon>Shewanellaceae</taxon>
        <taxon>Shewanella</taxon>
    </lineage>
</organism>
<evidence type="ECO:0000256" key="8">
    <source>
        <dbReference type="ARBA" id="ARBA00048679"/>
    </source>
</evidence>
<evidence type="ECO:0000256" key="2">
    <source>
        <dbReference type="ARBA" id="ARBA00022527"/>
    </source>
</evidence>
<keyword evidence="5 11" id="KW-0418">Kinase</keyword>
<dbReference type="PANTHER" id="PTHR24356:SF163">
    <property type="entry name" value="3-PHOSPHOINOSITIDE-DEPENDENT PROTEIN KINASE 1-RELATED"/>
    <property type="match status" value="1"/>
</dbReference>
<protein>
    <recommendedName>
        <fullName evidence="1">non-specific serine/threonine protein kinase</fullName>
        <ecNumber evidence="1">2.7.11.1</ecNumber>
    </recommendedName>
</protein>
<dbReference type="SUPFAM" id="SSF56112">
    <property type="entry name" value="Protein kinase-like (PK-like)"/>
    <property type="match status" value="1"/>
</dbReference>
<dbReference type="SMART" id="SM00331">
    <property type="entry name" value="PP2C_SIG"/>
    <property type="match status" value="1"/>
</dbReference>
<comment type="catalytic activity">
    <reaction evidence="7">
        <text>L-threonyl-[protein] + ATP = O-phospho-L-threonyl-[protein] + ADP + H(+)</text>
        <dbReference type="Rhea" id="RHEA:46608"/>
        <dbReference type="Rhea" id="RHEA-COMP:11060"/>
        <dbReference type="Rhea" id="RHEA-COMP:11605"/>
        <dbReference type="ChEBI" id="CHEBI:15378"/>
        <dbReference type="ChEBI" id="CHEBI:30013"/>
        <dbReference type="ChEBI" id="CHEBI:30616"/>
        <dbReference type="ChEBI" id="CHEBI:61977"/>
        <dbReference type="ChEBI" id="CHEBI:456216"/>
        <dbReference type="EC" id="2.7.11.1"/>
    </reaction>
</comment>
<sequence>MQNSLKLTIAQQSVCGLKQINQDCCGSMQPDNALIHSKGAVVAIADGISSSDVSGVASESAISNFISDYYATSEAWSVKKSALKVLQALNHWLYAQSQNGPHRHDLNKGYVCTFSGLVFKSNTAHIFHCGDSRIYQLSGNSLEQLTEDHRRYVDDEVSYLNQALGINPLLNSDYHSCSINLGDIFVLTTDGVHEFLTTRTIANAINDALEQNRDLTNVAQELVQQALDAGSDDNLSIQIVRVDSLPDPDVNEFKQLLNRLPLPPPLHSGQEFEDVVIQRELYVSSRSRVYLAQDKASGQRVAIKVPSDEMRQNEDHLETLLMEEWVAQRVSNTHLLKPVKSRVPKGYLYTATEYVEGCTLAQWIHDHEQPDLDSVRTIVVQIARGLQAMHRQEMVHQDLRPENIMITTESVVKIIDFGATAVAGIIETQGIDDHILGTAQYSAPEYFVGELGDGRSDIFSLAVITYQMLTGQLPYGVDVAKATTLKAQQSLRYVPARSRNAAVPQWVDYALEKALEVSPSKRTAEVSEFIYNLKHPHPKSIREHTPYIDKDPILFWQRLSFLLALGLVIALFY</sequence>
<evidence type="ECO:0000256" key="5">
    <source>
        <dbReference type="ARBA" id="ARBA00022777"/>
    </source>
</evidence>
<dbReference type="InterPro" id="IPR050236">
    <property type="entry name" value="Ser_Thr_kinase_AGC"/>
</dbReference>
<dbReference type="Gene3D" id="1.10.510.10">
    <property type="entry name" value="Transferase(Phosphotransferase) domain 1"/>
    <property type="match status" value="1"/>
</dbReference>
<evidence type="ECO:0000256" key="6">
    <source>
        <dbReference type="ARBA" id="ARBA00022840"/>
    </source>
</evidence>
<dbReference type="Gene3D" id="3.60.40.10">
    <property type="entry name" value="PPM-type phosphatase domain"/>
    <property type="match status" value="1"/>
</dbReference>
<dbReference type="EMBL" id="CP020472">
    <property type="protein sequence ID" value="ARD20437.1"/>
    <property type="molecule type" value="Genomic_DNA"/>
</dbReference>
<comment type="catalytic activity">
    <reaction evidence="8">
        <text>L-seryl-[protein] + ATP = O-phospho-L-seryl-[protein] + ADP + H(+)</text>
        <dbReference type="Rhea" id="RHEA:17989"/>
        <dbReference type="Rhea" id="RHEA-COMP:9863"/>
        <dbReference type="Rhea" id="RHEA-COMP:11604"/>
        <dbReference type="ChEBI" id="CHEBI:15378"/>
        <dbReference type="ChEBI" id="CHEBI:29999"/>
        <dbReference type="ChEBI" id="CHEBI:30616"/>
        <dbReference type="ChEBI" id="CHEBI:83421"/>
        <dbReference type="ChEBI" id="CHEBI:456216"/>
        <dbReference type="EC" id="2.7.11.1"/>
    </reaction>
</comment>
<evidence type="ECO:0000313" key="12">
    <source>
        <dbReference type="Proteomes" id="UP000191820"/>
    </source>
</evidence>
<dbReference type="InterPro" id="IPR001932">
    <property type="entry name" value="PPM-type_phosphatase-like_dom"/>
</dbReference>